<feature type="compositionally biased region" description="Basic and acidic residues" evidence="1">
    <location>
        <begin position="68"/>
        <end position="77"/>
    </location>
</feature>
<organism evidence="2">
    <name type="scientific">Brachypodium distachyon</name>
    <name type="common">Purple false brome</name>
    <name type="synonym">Trachynia distachya</name>
    <dbReference type="NCBI Taxonomy" id="15368"/>
    <lineage>
        <taxon>Eukaryota</taxon>
        <taxon>Viridiplantae</taxon>
        <taxon>Streptophyta</taxon>
        <taxon>Embryophyta</taxon>
        <taxon>Tracheophyta</taxon>
        <taxon>Spermatophyta</taxon>
        <taxon>Magnoliopsida</taxon>
        <taxon>Liliopsida</taxon>
        <taxon>Poales</taxon>
        <taxon>Poaceae</taxon>
        <taxon>BOP clade</taxon>
        <taxon>Pooideae</taxon>
        <taxon>Stipodae</taxon>
        <taxon>Brachypodieae</taxon>
        <taxon>Brachypodium</taxon>
    </lineage>
</organism>
<accession>A0A2K2DDG8</accession>
<feature type="compositionally biased region" description="Low complexity" evidence="1">
    <location>
        <begin position="95"/>
        <end position="105"/>
    </location>
</feature>
<dbReference type="Gramene" id="PNT72335">
    <property type="protein sequence ID" value="PNT72335"/>
    <property type="gene ID" value="BRADI_2g42862v3"/>
</dbReference>
<proteinExistence type="predicted"/>
<protein>
    <submittedName>
        <fullName evidence="2 3">Uncharacterized protein</fullName>
    </submittedName>
</protein>
<reference evidence="2 3" key="1">
    <citation type="journal article" date="2010" name="Nature">
        <title>Genome sequencing and analysis of the model grass Brachypodium distachyon.</title>
        <authorList>
            <consortium name="International Brachypodium Initiative"/>
        </authorList>
    </citation>
    <scope>NUCLEOTIDE SEQUENCE [LARGE SCALE GENOMIC DNA]</scope>
    <source>
        <strain evidence="2 3">Bd21</strain>
    </source>
</reference>
<dbReference type="InParanoid" id="A0A2K2DDG8"/>
<feature type="compositionally biased region" description="Low complexity" evidence="1">
    <location>
        <begin position="27"/>
        <end position="46"/>
    </location>
</feature>
<evidence type="ECO:0000256" key="1">
    <source>
        <dbReference type="SAM" id="MobiDB-lite"/>
    </source>
</evidence>
<reference evidence="3" key="3">
    <citation type="submission" date="2018-08" db="UniProtKB">
        <authorList>
            <consortium name="EnsemblPlants"/>
        </authorList>
    </citation>
    <scope>IDENTIFICATION</scope>
    <source>
        <strain evidence="3">cv. Bd21</strain>
    </source>
</reference>
<evidence type="ECO:0000313" key="3">
    <source>
        <dbReference type="EnsemblPlants" id="PNT72335"/>
    </source>
</evidence>
<feature type="region of interest" description="Disordered" evidence="1">
    <location>
        <begin position="1"/>
        <end position="137"/>
    </location>
</feature>
<sequence>MSSGAPGRVPPVRMRRRRLASGGGVARGSAASAVGGRVGGSVAAAVPGRLGASTATDGRWRSAATAGERARRAEAGQRRGRRRWRPKRKGRRRGWGWARRAAWRGPRQRRGGSRSRGKEEEEAAFEKAGPVTGSARHDYKRADVTHLGPFLGLSLKPQAGTARPV</sequence>
<dbReference type="EnsemblPlants" id="PNT72335">
    <property type="protein sequence ID" value="PNT72335"/>
    <property type="gene ID" value="BRADI_2g42862v3"/>
</dbReference>
<evidence type="ECO:0000313" key="4">
    <source>
        <dbReference type="Proteomes" id="UP000008810"/>
    </source>
</evidence>
<gene>
    <name evidence="2" type="ORF">BRADI_2g42862v3</name>
</gene>
<dbReference type="AlphaFoldDB" id="A0A2K2DDG8"/>
<reference evidence="2" key="2">
    <citation type="submission" date="2017-06" db="EMBL/GenBank/DDBJ databases">
        <title>WGS assembly of Brachypodium distachyon.</title>
        <authorList>
            <consortium name="The International Brachypodium Initiative"/>
            <person name="Lucas S."/>
            <person name="Harmon-Smith M."/>
            <person name="Lail K."/>
            <person name="Tice H."/>
            <person name="Grimwood J."/>
            <person name="Bruce D."/>
            <person name="Barry K."/>
            <person name="Shu S."/>
            <person name="Lindquist E."/>
            <person name="Wang M."/>
            <person name="Pitluck S."/>
            <person name="Vogel J.P."/>
            <person name="Garvin D.F."/>
            <person name="Mockler T.C."/>
            <person name="Schmutz J."/>
            <person name="Rokhsar D."/>
            <person name="Bevan M.W."/>
        </authorList>
    </citation>
    <scope>NUCLEOTIDE SEQUENCE</scope>
    <source>
        <strain evidence="2">Bd21</strain>
    </source>
</reference>
<evidence type="ECO:0000313" key="2">
    <source>
        <dbReference type="EMBL" id="PNT72335.1"/>
    </source>
</evidence>
<feature type="compositionally biased region" description="Basic residues" evidence="1">
    <location>
        <begin position="106"/>
        <end position="115"/>
    </location>
</feature>
<name>A0A2K2DDG8_BRADI</name>
<feature type="compositionally biased region" description="Basic residues" evidence="1">
    <location>
        <begin position="78"/>
        <end position="94"/>
    </location>
</feature>
<dbReference type="Proteomes" id="UP000008810">
    <property type="component" value="Chromosome 2"/>
</dbReference>
<keyword evidence="4" id="KW-1185">Reference proteome</keyword>
<dbReference type="EMBL" id="CM000881">
    <property type="protein sequence ID" value="PNT72335.1"/>
    <property type="molecule type" value="Genomic_DNA"/>
</dbReference>